<sequence length="95" mass="9922">MTQTAAPSAEAAAPGCRAGCGGCCIAPSISSPIPGMPNGKPAGVRCVQLDDDNLCKLFGTPQRPAVCGDFDFDHELCGDSREEALRLIGEWERLT</sequence>
<organism evidence="1 2">
    <name type="scientific">Cobetia amphilecti</name>
    <dbReference type="NCBI Taxonomy" id="1055104"/>
    <lineage>
        <taxon>Bacteria</taxon>
        <taxon>Pseudomonadati</taxon>
        <taxon>Pseudomonadota</taxon>
        <taxon>Gammaproteobacteria</taxon>
        <taxon>Oceanospirillales</taxon>
        <taxon>Halomonadaceae</taxon>
        <taxon>Cobetia</taxon>
    </lineage>
</organism>
<reference evidence="1" key="1">
    <citation type="submission" date="2023-07" db="EMBL/GenBank/DDBJ databases">
        <title>Genome content predicts the carbon catabolic preferences of heterotrophic bacteria.</title>
        <authorList>
            <person name="Gralka M."/>
        </authorList>
    </citation>
    <scope>NUCLEOTIDE SEQUENCE</scope>
    <source>
        <strain evidence="1">C2R13</strain>
    </source>
</reference>
<dbReference type="EMBL" id="JAUORK010000020">
    <property type="protein sequence ID" value="MDO6673137.1"/>
    <property type="molecule type" value="Genomic_DNA"/>
</dbReference>
<evidence type="ECO:0000313" key="2">
    <source>
        <dbReference type="Proteomes" id="UP001170481"/>
    </source>
</evidence>
<dbReference type="PANTHER" id="PTHR36931">
    <property type="entry name" value="UPF0153 PROTEIN YEIW"/>
    <property type="match status" value="1"/>
</dbReference>
<name>A0AAP4U147_9GAMM</name>
<gene>
    <name evidence="1" type="ORF">Q4535_13560</name>
</gene>
<accession>A0AAP4U147</accession>
<proteinExistence type="predicted"/>
<dbReference type="AlphaFoldDB" id="A0AAP4U147"/>
<dbReference type="Pfam" id="PF03692">
    <property type="entry name" value="CxxCxxCC"/>
    <property type="match status" value="1"/>
</dbReference>
<dbReference type="RefSeq" id="WP_054555488.1">
    <property type="nucleotide sequence ID" value="NZ_JAUORK010000020.1"/>
</dbReference>
<comment type="caution">
    <text evidence="1">The sequence shown here is derived from an EMBL/GenBank/DDBJ whole genome shotgun (WGS) entry which is preliminary data.</text>
</comment>
<protein>
    <submittedName>
        <fullName evidence="1">YkgJ family cysteine cluster protein</fullName>
    </submittedName>
</protein>
<dbReference type="InterPro" id="IPR052572">
    <property type="entry name" value="UPF0153_domain"/>
</dbReference>
<evidence type="ECO:0000313" key="1">
    <source>
        <dbReference type="EMBL" id="MDO6673137.1"/>
    </source>
</evidence>
<dbReference type="InterPro" id="IPR005358">
    <property type="entry name" value="Puta_zinc/iron-chelating_dom"/>
</dbReference>
<dbReference type="PANTHER" id="PTHR36931:SF1">
    <property type="entry name" value="UPF0153 PROTEIN YEIW"/>
    <property type="match status" value="1"/>
</dbReference>
<dbReference type="Proteomes" id="UP001170481">
    <property type="component" value="Unassembled WGS sequence"/>
</dbReference>